<dbReference type="PANTHER" id="PTHR21301:SF11">
    <property type="entry name" value="GIY-YIG DOMAIN-CONTAINING PROTEIN"/>
    <property type="match status" value="1"/>
</dbReference>
<proteinExistence type="predicted"/>
<reference evidence="1 2" key="1">
    <citation type="journal article" date="2018" name="Sci. Rep.">
        <title>Comparative analysis of the Pocillopora damicornis genome highlights role of immune system in coral evolution.</title>
        <authorList>
            <person name="Cunning R."/>
            <person name="Bay R.A."/>
            <person name="Gillette P."/>
            <person name="Baker A.C."/>
            <person name="Traylor-Knowles N."/>
        </authorList>
    </citation>
    <scope>NUCLEOTIDE SEQUENCE [LARGE SCALE GENOMIC DNA]</scope>
    <source>
        <strain evidence="1">RSMAS</strain>
        <tissue evidence="1">Whole animal</tissue>
    </source>
</reference>
<dbReference type="CDD" id="cd10442">
    <property type="entry name" value="GIY-YIG_PLEs"/>
    <property type="match status" value="1"/>
</dbReference>
<accession>A0A3M6TWS2</accession>
<evidence type="ECO:0000313" key="2">
    <source>
        <dbReference type="Proteomes" id="UP000275408"/>
    </source>
</evidence>
<organism evidence="1 2">
    <name type="scientific">Pocillopora damicornis</name>
    <name type="common">Cauliflower coral</name>
    <name type="synonym">Millepora damicornis</name>
    <dbReference type="NCBI Taxonomy" id="46731"/>
    <lineage>
        <taxon>Eukaryota</taxon>
        <taxon>Metazoa</taxon>
        <taxon>Cnidaria</taxon>
        <taxon>Anthozoa</taxon>
        <taxon>Hexacorallia</taxon>
        <taxon>Scleractinia</taxon>
        <taxon>Astrocoeniina</taxon>
        <taxon>Pocilloporidae</taxon>
        <taxon>Pocillopora</taxon>
    </lineage>
</organism>
<evidence type="ECO:0000313" key="1">
    <source>
        <dbReference type="EMBL" id="RMX45744.1"/>
    </source>
</evidence>
<dbReference type="Gene3D" id="3.40.1440.10">
    <property type="entry name" value="GIY-YIG endonuclease"/>
    <property type="match status" value="1"/>
</dbReference>
<evidence type="ECO:0008006" key="3">
    <source>
        <dbReference type="Google" id="ProtNLM"/>
    </source>
</evidence>
<dbReference type="InterPro" id="IPR035901">
    <property type="entry name" value="GIY-YIG_endonuc_sf"/>
</dbReference>
<dbReference type="AlphaFoldDB" id="A0A3M6TWS2"/>
<comment type="caution">
    <text evidence="1">The sequence shown here is derived from an EMBL/GenBank/DDBJ whole genome shotgun (WGS) entry which is preliminary data.</text>
</comment>
<sequence length="208" mass="23632">MAAYFLTPIYTSSKIGQLISERIKGPLVAAFRSPLMKTLDRSVEMEPATGFAVIPYKQGVTEPIKRILNSHNVKVAQKPFQTLGHIFAKPKDPVTKEQRTDAIYSIPCNDCDNEYIGQTKRQFGTRLKEHQKAVFLGKKENSALSEHTCLTNHTIGWDNSKIITTNRRYHQRLRLEAWHINSAHAPLNRDDGGLLPDAYLHLVRKKGR</sequence>
<dbReference type="EMBL" id="RCHS01002783">
    <property type="protein sequence ID" value="RMX45744.1"/>
    <property type="molecule type" value="Genomic_DNA"/>
</dbReference>
<dbReference type="PANTHER" id="PTHR21301">
    <property type="entry name" value="REVERSE TRANSCRIPTASE"/>
    <property type="match status" value="1"/>
</dbReference>
<gene>
    <name evidence="1" type="ORF">pdam_00004123</name>
</gene>
<keyword evidence="2" id="KW-1185">Reference proteome</keyword>
<name>A0A3M6TWS2_POCDA</name>
<dbReference type="Proteomes" id="UP000275408">
    <property type="component" value="Unassembled WGS sequence"/>
</dbReference>
<protein>
    <recommendedName>
        <fullName evidence="3">GIY-YIG domain-containing protein</fullName>
    </recommendedName>
</protein>